<organism evidence="2 3">
    <name type="scientific">Candidatus Kryptonium thompsonii</name>
    <dbReference type="NCBI Taxonomy" id="1633631"/>
    <lineage>
        <taxon>Bacteria</taxon>
        <taxon>Pseudomonadati</taxon>
        <taxon>Candidatus Kryptoniota</taxon>
        <taxon>Candidatus Kryptonium</taxon>
    </lineage>
</organism>
<sequence>MFEKEVENIKQKVLSKVSGRDRISLNEIIAWDIPQAMKDYFNIFAERILSEELLNVLYSKRFDQNNSDFISARKTLINTLKNALLFTYSEFEDALDKASKFALNFVLRPEWTLAKVIFKNEPVKTIEQINETISNFNEYSYYKNLMVKILEKYQSNEIKFEIFQRMLRKIDEEVVKNVSIKELLSIVEPVFDFFKFANDSVSVPAEALMIYYSDKGLENIVKEIELEKDLHRRQKLTPADLEIILKRVLKPASLKEEAPAYTEEQSPEVRIETPEVQPKEPVEEIETIEIGSAPGIKLLDLNSLLDEKRKEKFVKKIFKRDERRFYEAINKLNSINNWKEASAFIDSIFIEHEIDPYSDEAVEFTDFVYRRYFPAMR</sequence>
<protein>
    <recommendedName>
        <fullName evidence="4">TerB-C domain-containing protein</fullName>
    </recommendedName>
</protein>
<comment type="caution">
    <text evidence="2">The sequence shown here is derived from an EMBL/GenBank/DDBJ whole genome shotgun (WGS) entry which is preliminary data.</text>
</comment>
<dbReference type="Proteomes" id="UP000182200">
    <property type="component" value="Unassembled WGS sequence"/>
</dbReference>
<gene>
    <name evidence="2" type="ORF">JGI8_01564</name>
</gene>
<feature type="region of interest" description="Disordered" evidence="1">
    <location>
        <begin position="257"/>
        <end position="278"/>
    </location>
</feature>
<name>A0ABP2AWY1_9BACT</name>
<dbReference type="RefSeq" id="WP_047133919.1">
    <property type="nucleotide sequence ID" value="NZ_CZVI01000024.1"/>
</dbReference>
<reference evidence="2 3" key="1">
    <citation type="submission" date="2015-11" db="EMBL/GenBank/DDBJ databases">
        <authorList>
            <person name="Varghese N."/>
        </authorList>
    </citation>
    <scope>NUCLEOTIDE SEQUENCE [LARGE SCALE GENOMIC DNA]</scope>
    <source>
        <strain evidence="2 3">JGI-8</strain>
    </source>
</reference>
<accession>A0ABP2AWY1</accession>
<evidence type="ECO:0000256" key="1">
    <source>
        <dbReference type="SAM" id="MobiDB-lite"/>
    </source>
</evidence>
<evidence type="ECO:0000313" key="2">
    <source>
        <dbReference type="EMBL" id="CUS91542.1"/>
    </source>
</evidence>
<keyword evidence="3" id="KW-1185">Reference proteome</keyword>
<evidence type="ECO:0000313" key="3">
    <source>
        <dbReference type="Proteomes" id="UP000182200"/>
    </source>
</evidence>
<proteinExistence type="predicted"/>
<feature type="compositionally biased region" description="Basic and acidic residues" evidence="1">
    <location>
        <begin position="267"/>
        <end position="278"/>
    </location>
</feature>
<evidence type="ECO:0008006" key="4">
    <source>
        <dbReference type="Google" id="ProtNLM"/>
    </source>
</evidence>
<dbReference type="EMBL" id="CZVI01000024">
    <property type="protein sequence ID" value="CUS91542.1"/>
    <property type="molecule type" value="Genomic_DNA"/>
</dbReference>